<evidence type="ECO:0000256" key="4">
    <source>
        <dbReference type="ARBA" id="ARBA00022705"/>
    </source>
</evidence>
<evidence type="ECO:0000256" key="12">
    <source>
        <dbReference type="RuleBase" id="RU003476"/>
    </source>
</evidence>
<keyword evidence="7 12" id="KW-0378">Hydrolase</keyword>
<dbReference type="InterPro" id="IPR020476">
    <property type="entry name" value="Nudix_hydrolase"/>
</dbReference>
<keyword evidence="8" id="KW-0460">Magnesium</keyword>
<dbReference type="GO" id="GO:0006260">
    <property type="term" value="P:DNA replication"/>
    <property type="evidence" value="ECO:0007669"/>
    <property type="project" value="UniProtKB-KW"/>
</dbReference>
<dbReference type="InterPro" id="IPR047127">
    <property type="entry name" value="MutT-like"/>
</dbReference>
<evidence type="ECO:0000256" key="8">
    <source>
        <dbReference type="ARBA" id="ARBA00022842"/>
    </source>
</evidence>
<evidence type="ECO:0000256" key="7">
    <source>
        <dbReference type="ARBA" id="ARBA00022801"/>
    </source>
</evidence>
<dbReference type="PANTHER" id="PTHR47707:SF1">
    <property type="entry name" value="NUDIX HYDROLASE FAMILY PROTEIN"/>
    <property type="match status" value="1"/>
</dbReference>
<dbReference type="EMBL" id="CYXY01000015">
    <property type="protein sequence ID" value="CUN08040.1"/>
    <property type="molecule type" value="Genomic_DNA"/>
</dbReference>
<dbReference type="AlphaFoldDB" id="A0A173U0H7"/>
<dbReference type="PROSITE" id="PS00893">
    <property type="entry name" value="NUDIX_BOX"/>
    <property type="match status" value="1"/>
</dbReference>
<dbReference type="GO" id="GO:0046872">
    <property type="term" value="F:metal ion binding"/>
    <property type="evidence" value="ECO:0007669"/>
    <property type="project" value="UniProtKB-KW"/>
</dbReference>
<protein>
    <recommendedName>
        <fullName evidence="11">8-oxo-dGTP diphosphatase</fullName>
        <ecNumber evidence="11">3.6.1.55</ecNumber>
    </recommendedName>
</protein>
<comment type="cofactor">
    <cofactor evidence="1">
        <name>Mg(2+)</name>
        <dbReference type="ChEBI" id="CHEBI:18420"/>
    </cofactor>
</comment>
<name>A0A173U0H7_ANAHA</name>
<evidence type="ECO:0000313" key="14">
    <source>
        <dbReference type="EMBL" id="CUN08040.1"/>
    </source>
</evidence>
<feature type="domain" description="Nudix hydrolase" evidence="13">
    <location>
        <begin position="1"/>
        <end position="126"/>
    </location>
</feature>
<dbReference type="CDD" id="cd03425">
    <property type="entry name" value="NUDIX_MutT_NudA_like"/>
    <property type="match status" value="1"/>
</dbReference>
<keyword evidence="9" id="KW-0234">DNA repair</keyword>
<evidence type="ECO:0000256" key="6">
    <source>
        <dbReference type="ARBA" id="ARBA00022763"/>
    </source>
</evidence>
<evidence type="ECO:0000256" key="5">
    <source>
        <dbReference type="ARBA" id="ARBA00022723"/>
    </source>
</evidence>
<dbReference type="RefSeq" id="WP_044921031.1">
    <property type="nucleotide sequence ID" value="NZ_CP143954.1"/>
</dbReference>
<dbReference type="Proteomes" id="UP000095553">
    <property type="component" value="Unassembled WGS sequence"/>
</dbReference>
<dbReference type="PRINTS" id="PR00502">
    <property type="entry name" value="NUDIXFAMILY"/>
</dbReference>
<dbReference type="InterPro" id="IPR020084">
    <property type="entry name" value="NUDIX_hydrolase_CS"/>
</dbReference>
<dbReference type="GO" id="GO:0008413">
    <property type="term" value="F:8-oxo-7,8-dihydroguanosine triphosphate pyrophosphatase activity"/>
    <property type="evidence" value="ECO:0007669"/>
    <property type="project" value="TreeGrafter"/>
</dbReference>
<evidence type="ECO:0000256" key="1">
    <source>
        <dbReference type="ARBA" id="ARBA00001946"/>
    </source>
</evidence>
<evidence type="ECO:0000256" key="10">
    <source>
        <dbReference type="ARBA" id="ARBA00035861"/>
    </source>
</evidence>
<evidence type="ECO:0000256" key="2">
    <source>
        <dbReference type="ARBA" id="ARBA00005582"/>
    </source>
</evidence>
<keyword evidence="3" id="KW-0515">Mutator protein</keyword>
<dbReference type="GO" id="GO:0035539">
    <property type="term" value="F:8-oxo-7,8-dihydrodeoxyguanosine triphosphate pyrophosphatase activity"/>
    <property type="evidence" value="ECO:0007669"/>
    <property type="project" value="UniProtKB-EC"/>
</dbReference>
<dbReference type="GO" id="GO:0044716">
    <property type="term" value="F:8-oxo-GDP phosphatase activity"/>
    <property type="evidence" value="ECO:0007669"/>
    <property type="project" value="TreeGrafter"/>
</dbReference>
<accession>A0A173U0H7</accession>
<comment type="catalytic activity">
    <reaction evidence="10">
        <text>8-oxo-dGTP + H2O = 8-oxo-dGMP + diphosphate + H(+)</text>
        <dbReference type="Rhea" id="RHEA:31575"/>
        <dbReference type="ChEBI" id="CHEBI:15377"/>
        <dbReference type="ChEBI" id="CHEBI:15378"/>
        <dbReference type="ChEBI" id="CHEBI:33019"/>
        <dbReference type="ChEBI" id="CHEBI:63224"/>
        <dbReference type="ChEBI" id="CHEBI:77896"/>
        <dbReference type="EC" id="3.6.1.55"/>
    </reaction>
</comment>
<dbReference type="EC" id="3.6.1.55" evidence="11"/>
<keyword evidence="4" id="KW-0235">DNA replication</keyword>
<evidence type="ECO:0000256" key="11">
    <source>
        <dbReference type="ARBA" id="ARBA00038905"/>
    </source>
</evidence>
<evidence type="ECO:0000256" key="9">
    <source>
        <dbReference type="ARBA" id="ARBA00023204"/>
    </source>
</evidence>
<dbReference type="Gene3D" id="3.90.79.10">
    <property type="entry name" value="Nucleoside Triphosphate Pyrophosphohydrolase"/>
    <property type="match status" value="1"/>
</dbReference>
<keyword evidence="5" id="KW-0479">Metal-binding</keyword>
<gene>
    <name evidence="14" type="primary">mutT</name>
    <name evidence="14" type="ORF">ERS852571_02399</name>
</gene>
<organism evidence="14 15">
    <name type="scientific">Anaerostipes hadrus</name>
    <dbReference type="NCBI Taxonomy" id="649756"/>
    <lineage>
        <taxon>Bacteria</taxon>
        <taxon>Bacillati</taxon>
        <taxon>Bacillota</taxon>
        <taxon>Clostridia</taxon>
        <taxon>Lachnospirales</taxon>
        <taxon>Lachnospiraceae</taxon>
        <taxon>Anaerostipes</taxon>
    </lineage>
</organism>
<evidence type="ECO:0000256" key="3">
    <source>
        <dbReference type="ARBA" id="ARBA00022457"/>
    </source>
</evidence>
<evidence type="ECO:0000313" key="15">
    <source>
        <dbReference type="Proteomes" id="UP000095553"/>
    </source>
</evidence>
<evidence type="ECO:0000259" key="13">
    <source>
        <dbReference type="PROSITE" id="PS51462"/>
    </source>
</evidence>
<proteinExistence type="inferred from homology"/>
<sequence length="137" mass="15357">MKTIKVVAAVIRDGDKIFATQRGYGDLKGGWEFPGGKIEEGETPQEALKREIMEELDTEIEVGELIDTIEYDYPEFHLSMGCYWCSVVSGDLVLKEHEAARWLGKDGLMDVEWLPADVAVVSQIKKSSTLTGISQRY</sequence>
<comment type="similarity">
    <text evidence="2 12">Belongs to the Nudix hydrolase family.</text>
</comment>
<dbReference type="InterPro" id="IPR000086">
    <property type="entry name" value="NUDIX_hydrolase_dom"/>
</dbReference>
<dbReference type="GO" id="GO:0044715">
    <property type="term" value="F:8-oxo-dGDP phosphatase activity"/>
    <property type="evidence" value="ECO:0007669"/>
    <property type="project" value="TreeGrafter"/>
</dbReference>
<dbReference type="Pfam" id="PF00293">
    <property type="entry name" value="NUDIX"/>
    <property type="match status" value="1"/>
</dbReference>
<dbReference type="PROSITE" id="PS51462">
    <property type="entry name" value="NUDIX"/>
    <property type="match status" value="1"/>
</dbReference>
<reference evidence="14 15" key="1">
    <citation type="submission" date="2015-09" db="EMBL/GenBank/DDBJ databases">
        <authorList>
            <consortium name="Pathogen Informatics"/>
        </authorList>
    </citation>
    <scope>NUCLEOTIDE SEQUENCE [LARGE SCALE GENOMIC DNA]</scope>
    <source>
        <strain evidence="14 15">2789STDY5834959</strain>
    </source>
</reference>
<dbReference type="InterPro" id="IPR015797">
    <property type="entry name" value="NUDIX_hydrolase-like_dom_sf"/>
</dbReference>
<dbReference type="GO" id="GO:0006281">
    <property type="term" value="P:DNA repair"/>
    <property type="evidence" value="ECO:0007669"/>
    <property type="project" value="UniProtKB-KW"/>
</dbReference>
<dbReference type="SUPFAM" id="SSF55811">
    <property type="entry name" value="Nudix"/>
    <property type="match status" value="1"/>
</dbReference>
<dbReference type="PANTHER" id="PTHR47707">
    <property type="entry name" value="8-OXO-DGTP DIPHOSPHATASE"/>
    <property type="match status" value="1"/>
</dbReference>
<keyword evidence="6" id="KW-0227">DNA damage</keyword>